<proteinExistence type="inferred from homology"/>
<dbReference type="InterPro" id="IPR012970">
    <property type="entry name" value="Lyase_8_alpha_N"/>
</dbReference>
<evidence type="ECO:0000259" key="6">
    <source>
        <dbReference type="Pfam" id="PF02884"/>
    </source>
</evidence>
<dbReference type="Proteomes" id="UP000650833">
    <property type="component" value="Unassembled WGS sequence"/>
</dbReference>
<gene>
    <name evidence="8" type="ORF">INT46_006914</name>
</gene>
<dbReference type="InterPro" id="IPR011071">
    <property type="entry name" value="Lyase_8-like_C"/>
</dbReference>
<dbReference type="GO" id="GO:0030246">
    <property type="term" value="F:carbohydrate binding"/>
    <property type="evidence" value="ECO:0007669"/>
    <property type="project" value="InterPro"/>
</dbReference>
<dbReference type="SUPFAM" id="SSF74650">
    <property type="entry name" value="Galactose mutarotase-like"/>
    <property type="match status" value="1"/>
</dbReference>
<accession>A0A8H7V0S6</accession>
<protein>
    <recommendedName>
        <fullName evidence="10">Polysaccharide lyase family 8 protein</fullName>
    </recommendedName>
</protein>
<name>A0A8H7V0S6_9FUNG</name>
<dbReference type="PANTHER" id="PTHR38481">
    <property type="entry name" value="HYALURONATE LYASE"/>
    <property type="match status" value="1"/>
</dbReference>
<feature type="domain" description="Polysaccharide lyase 8 N-terminal alpha-helical" evidence="7">
    <location>
        <begin position="44"/>
        <end position="338"/>
    </location>
</feature>
<comment type="caution">
    <text evidence="8">The sequence shown here is derived from an EMBL/GenBank/DDBJ whole genome shotgun (WGS) entry which is preliminary data.</text>
</comment>
<dbReference type="GO" id="GO:0016837">
    <property type="term" value="F:carbon-oxygen lyase activity, acting on polysaccharides"/>
    <property type="evidence" value="ECO:0007669"/>
    <property type="project" value="UniProtKB-ARBA"/>
</dbReference>
<dbReference type="InterPro" id="IPR004103">
    <property type="entry name" value="Lyase_8_C"/>
</dbReference>
<evidence type="ECO:0000256" key="2">
    <source>
        <dbReference type="ARBA" id="ARBA00022729"/>
    </source>
</evidence>
<sequence>MQLSSYLTVSSLILCNFLVNAVSTPTSKDIATLKARRISNIIDVGEASTENVDKWKSSLRSTGTWPDVDYTAGCDARVATWPAQTHLNRTRSLAAAYIKDPTDSTLLDKANLALNYWLDNDFTSEDCIDWGGNSAGSCPCGTAGLWNKNWYNQIIATPSNIGDICLLLEKQLTTNQLTICTKIQARSYATIDTGLRTVSSFTGANLLDVASVGITLGLLNEDANTLQAALEDFYRGVEISSKVAGDGIQSDGSFMQHAGLLYNGNYGKDYINDLLSVFTETKETDLAPPTSAQTAFETLISGSEWMMIADTKLKSLLWQYSVIGRMISFRYSDDQASGGVAIDINKVEESAEGWDTEDDVVAITDRLQAPSTNDANQGDLVGTRYFYNSDYMVHRGPSYVVTMKMYSTRTINSECLNNQNPYGFHLSDGAIYNYLTGDEYVDTFGAYDWNLIPGITNDYGGTPLVCTQVKKKGKKAFVGGATDQNTGIAVMDYLNPSNGNLAFKKTVFFFPSGYAVQIGPVTSKNATAPLITVLDQRRRNGDIYVAGKLKNTDTTYATAKSNSIWHDRIGYYFPTSEVLYVNSKPKASDWSEIGISAGNETQQLWTSYIKHSTTTTTGLLTQYVVQPDISASTFNSNVAAGSIPIALAFSSSSPQVNAAYSAADKSIAAAFWTAGTYATPWNSVTITTDKACIFTFRETTTGTYRLTVSDPTQLLETVKLTIKVGTVSKSTTVTLPTGVKAGKSVVKSMVYQS</sequence>
<dbReference type="InterPro" id="IPR011013">
    <property type="entry name" value="Gal_mutarotase_sf_dom"/>
</dbReference>
<dbReference type="InterPro" id="IPR014718">
    <property type="entry name" value="GH-type_carb-bd"/>
</dbReference>
<feature type="domain" description="Polysaccharide lyase family 8 central" evidence="5">
    <location>
        <begin position="384"/>
        <end position="630"/>
    </location>
</feature>
<evidence type="ECO:0000259" key="7">
    <source>
        <dbReference type="Pfam" id="PF08124"/>
    </source>
</evidence>
<keyword evidence="2 4" id="KW-0732">Signal</keyword>
<evidence type="ECO:0000259" key="5">
    <source>
        <dbReference type="Pfam" id="PF02278"/>
    </source>
</evidence>
<dbReference type="SUPFAM" id="SSF48230">
    <property type="entry name" value="Chondroitin AC/alginate lyase"/>
    <property type="match status" value="1"/>
</dbReference>
<dbReference type="Pfam" id="PF02884">
    <property type="entry name" value="Lyase_8_C"/>
    <property type="match status" value="1"/>
</dbReference>
<reference evidence="8" key="1">
    <citation type="submission" date="2020-12" db="EMBL/GenBank/DDBJ databases">
        <title>Metabolic potential, ecology and presence of endohyphal bacteria is reflected in genomic diversity of Mucoromycotina.</title>
        <authorList>
            <person name="Muszewska A."/>
            <person name="Okrasinska A."/>
            <person name="Steczkiewicz K."/>
            <person name="Drgas O."/>
            <person name="Orlowska M."/>
            <person name="Perlinska-Lenart U."/>
            <person name="Aleksandrzak-Piekarczyk T."/>
            <person name="Szatraj K."/>
            <person name="Zielenkiewicz U."/>
            <person name="Pilsyk S."/>
            <person name="Malc E."/>
            <person name="Mieczkowski P."/>
            <person name="Kruszewska J.S."/>
            <person name="Biernat P."/>
            <person name="Pawlowska J."/>
        </authorList>
    </citation>
    <scope>NUCLEOTIDE SEQUENCE</scope>
    <source>
        <strain evidence="8">CBS 226.32</strain>
    </source>
</reference>
<dbReference type="SUPFAM" id="SSF49863">
    <property type="entry name" value="Hyaluronate lyase-like, C-terminal domain"/>
    <property type="match status" value="1"/>
</dbReference>
<feature type="chain" id="PRO_5034554538" description="Polysaccharide lyase family 8 protein" evidence="4">
    <location>
        <begin position="22"/>
        <end position="753"/>
    </location>
</feature>
<organism evidence="8 9">
    <name type="scientific">Mucor plumbeus</name>
    <dbReference type="NCBI Taxonomy" id="97098"/>
    <lineage>
        <taxon>Eukaryota</taxon>
        <taxon>Fungi</taxon>
        <taxon>Fungi incertae sedis</taxon>
        <taxon>Mucoromycota</taxon>
        <taxon>Mucoromycotina</taxon>
        <taxon>Mucoromycetes</taxon>
        <taxon>Mucorales</taxon>
        <taxon>Mucorineae</taxon>
        <taxon>Mucoraceae</taxon>
        <taxon>Mucor</taxon>
    </lineage>
</organism>
<keyword evidence="3" id="KW-0456">Lyase</keyword>
<keyword evidence="9" id="KW-1185">Reference proteome</keyword>
<dbReference type="InterPro" id="IPR003159">
    <property type="entry name" value="Lyase_8_central_dom"/>
</dbReference>
<dbReference type="InterPro" id="IPR038970">
    <property type="entry name" value="Lyase_8"/>
</dbReference>
<dbReference type="PANTHER" id="PTHR38481:SF1">
    <property type="entry name" value="HYALURONATE LYASE"/>
    <property type="match status" value="1"/>
</dbReference>
<dbReference type="Gene3D" id="1.50.10.100">
    <property type="entry name" value="Chondroitin AC/alginate lyase"/>
    <property type="match status" value="1"/>
</dbReference>
<feature type="domain" description="Polysaccharide lyase family 8 C-terminal" evidence="6">
    <location>
        <begin position="654"/>
        <end position="718"/>
    </location>
</feature>
<comment type="similarity">
    <text evidence="1">Belongs to the polysaccharide lyase 8 family.</text>
</comment>
<feature type="signal peptide" evidence="4">
    <location>
        <begin position="1"/>
        <end position="21"/>
    </location>
</feature>
<dbReference type="GO" id="GO:0005576">
    <property type="term" value="C:extracellular region"/>
    <property type="evidence" value="ECO:0007669"/>
    <property type="project" value="InterPro"/>
</dbReference>
<dbReference type="Gene3D" id="2.70.98.10">
    <property type="match status" value="1"/>
</dbReference>
<evidence type="ECO:0008006" key="10">
    <source>
        <dbReference type="Google" id="ProtNLM"/>
    </source>
</evidence>
<evidence type="ECO:0000313" key="9">
    <source>
        <dbReference type="Proteomes" id="UP000650833"/>
    </source>
</evidence>
<dbReference type="InterPro" id="IPR008929">
    <property type="entry name" value="Chondroitin_lyas"/>
</dbReference>
<evidence type="ECO:0000313" key="8">
    <source>
        <dbReference type="EMBL" id="KAG2205881.1"/>
    </source>
</evidence>
<evidence type="ECO:0000256" key="1">
    <source>
        <dbReference type="ARBA" id="ARBA00006699"/>
    </source>
</evidence>
<dbReference type="Gene3D" id="2.60.220.10">
    <property type="entry name" value="Polysaccharide lyase family 8-like, C-terminal"/>
    <property type="match status" value="1"/>
</dbReference>
<dbReference type="EMBL" id="JAEPRC010000165">
    <property type="protein sequence ID" value="KAG2205881.1"/>
    <property type="molecule type" value="Genomic_DNA"/>
</dbReference>
<evidence type="ECO:0000256" key="3">
    <source>
        <dbReference type="ARBA" id="ARBA00023239"/>
    </source>
</evidence>
<evidence type="ECO:0000256" key="4">
    <source>
        <dbReference type="SAM" id="SignalP"/>
    </source>
</evidence>
<dbReference type="OrthoDB" id="5980780at2759"/>
<dbReference type="Pfam" id="PF08124">
    <property type="entry name" value="Lyase_8_N"/>
    <property type="match status" value="1"/>
</dbReference>
<dbReference type="Pfam" id="PF02278">
    <property type="entry name" value="Lyase_8"/>
    <property type="match status" value="1"/>
</dbReference>
<dbReference type="AlphaFoldDB" id="A0A8H7V0S6"/>
<dbReference type="GO" id="GO:0005975">
    <property type="term" value="P:carbohydrate metabolic process"/>
    <property type="evidence" value="ECO:0007669"/>
    <property type="project" value="InterPro"/>
</dbReference>